<dbReference type="RefSeq" id="WP_007185293.1">
    <property type="nucleotide sequence ID" value="NZ_AKGD01000001.1"/>
</dbReference>
<dbReference type="GO" id="GO:0046872">
    <property type="term" value="F:metal ion binding"/>
    <property type="evidence" value="ECO:0007669"/>
    <property type="project" value="UniProtKB-KW"/>
</dbReference>
<evidence type="ECO:0000313" key="6">
    <source>
        <dbReference type="EMBL" id="EIT72213.1"/>
    </source>
</evidence>
<keyword evidence="3" id="KW-0408">Iron</keyword>
<organism evidence="6 7">
    <name type="scientific">Hydrocarboniphaga effusa AP103</name>
    <dbReference type="NCBI Taxonomy" id="1172194"/>
    <lineage>
        <taxon>Bacteria</taxon>
        <taxon>Pseudomonadati</taxon>
        <taxon>Pseudomonadota</taxon>
        <taxon>Gammaproteobacteria</taxon>
        <taxon>Nevskiales</taxon>
        <taxon>Nevskiaceae</taxon>
        <taxon>Hydrocarboniphaga</taxon>
    </lineage>
</organism>
<evidence type="ECO:0000256" key="2">
    <source>
        <dbReference type="ARBA" id="ARBA00022801"/>
    </source>
</evidence>
<dbReference type="OrthoDB" id="9811542at2"/>
<dbReference type="AlphaFoldDB" id="I8TER3"/>
<feature type="domain" description="Calcineurin-like phosphoesterase" evidence="5">
    <location>
        <begin position="4"/>
        <end position="194"/>
    </location>
</feature>
<evidence type="ECO:0000313" key="7">
    <source>
        <dbReference type="Proteomes" id="UP000003704"/>
    </source>
</evidence>
<dbReference type="InterPro" id="IPR029052">
    <property type="entry name" value="Metallo-depent_PP-like"/>
</dbReference>
<dbReference type="InterPro" id="IPR004843">
    <property type="entry name" value="Calcineurin-like_PHP"/>
</dbReference>
<accession>I8TER3</accession>
<dbReference type="Proteomes" id="UP000003704">
    <property type="component" value="Unassembled WGS sequence"/>
</dbReference>
<dbReference type="InterPro" id="IPR050884">
    <property type="entry name" value="CNP_phosphodiesterase-III"/>
</dbReference>
<dbReference type="Pfam" id="PF00149">
    <property type="entry name" value="Metallophos"/>
    <property type="match status" value="1"/>
</dbReference>
<comment type="similarity">
    <text evidence="4">Belongs to the cyclic nucleotide phosphodiesterase class-III family.</text>
</comment>
<proteinExistence type="inferred from homology"/>
<keyword evidence="1" id="KW-0479">Metal-binding</keyword>
<comment type="caution">
    <text evidence="6">The sequence shown here is derived from an EMBL/GenBank/DDBJ whole genome shotgun (WGS) entry which is preliminary data.</text>
</comment>
<dbReference type="PATRIC" id="fig|1172194.4.peg.2270"/>
<keyword evidence="2" id="KW-0378">Hydrolase</keyword>
<protein>
    <submittedName>
        <fullName evidence="6">Metallophosphoesterase</fullName>
    </submittedName>
</protein>
<evidence type="ECO:0000259" key="5">
    <source>
        <dbReference type="Pfam" id="PF00149"/>
    </source>
</evidence>
<gene>
    <name evidence="6" type="ORF">WQQ_23500</name>
</gene>
<dbReference type="Gene3D" id="3.60.21.10">
    <property type="match status" value="1"/>
</dbReference>
<evidence type="ECO:0000256" key="4">
    <source>
        <dbReference type="ARBA" id="ARBA00025742"/>
    </source>
</evidence>
<dbReference type="EMBL" id="AKGD01000001">
    <property type="protein sequence ID" value="EIT72213.1"/>
    <property type="molecule type" value="Genomic_DNA"/>
</dbReference>
<sequence>MTVLLHISDPHFGTEQAAVADALLRLAYDQKPQAAILSGDITQRARVREFAAARRFIDTLALPTLCLPGNHDVPLFDLWSRLRRPYARYRAAFGGPFEDRIEALIETDDLLAIGVNTTRWWRHKDGEVSDAQIEAVSRRLRRASAGQLRIVVTHQPVHVTKQRDEKNRLHHHEPAIRAWSAAGADLILGGHIHLPYFRSLRAHYLDLPREVWAIQAGTALSNRVRFEAPNSVNVIRYDAGVNTGCIVERWDFKQAEHRFVLNESLEALLDR</sequence>
<dbReference type="PANTHER" id="PTHR42988">
    <property type="entry name" value="PHOSPHOHYDROLASE"/>
    <property type="match status" value="1"/>
</dbReference>
<name>I8TER3_9GAMM</name>
<reference evidence="6 7" key="1">
    <citation type="journal article" date="2012" name="J. Bacteriol.">
        <title>Genome Sequence of n-Alkane-Degrading Hydrocarboniphaga effusa Strain AP103T (ATCC BAA-332T).</title>
        <authorList>
            <person name="Chang H.K."/>
            <person name="Zylstra G.J."/>
            <person name="Chae J.C."/>
        </authorList>
    </citation>
    <scope>NUCLEOTIDE SEQUENCE [LARGE SCALE GENOMIC DNA]</scope>
    <source>
        <strain evidence="6 7">AP103</strain>
    </source>
</reference>
<evidence type="ECO:0000256" key="1">
    <source>
        <dbReference type="ARBA" id="ARBA00022723"/>
    </source>
</evidence>
<dbReference type="GO" id="GO:0016787">
    <property type="term" value="F:hydrolase activity"/>
    <property type="evidence" value="ECO:0007669"/>
    <property type="project" value="UniProtKB-KW"/>
</dbReference>
<evidence type="ECO:0000256" key="3">
    <source>
        <dbReference type="ARBA" id="ARBA00023004"/>
    </source>
</evidence>
<dbReference type="SUPFAM" id="SSF56300">
    <property type="entry name" value="Metallo-dependent phosphatases"/>
    <property type="match status" value="1"/>
</dbReference>
<dbReference type="PANTHER" id="PTHR42988:SF2">
    <property type="entry name" value="CYCLIC NUCLEOTIDE PHOSPHODIESTERASE CBUA0032-RELATED"/>
    <property type="match status" value="1"/>
</dbReference>
<dbReference type="STRING" id="1172194.WQQ_23500"/>
<keyword evidence="7" id="KW-1185">Reference proteome</keyword>